<dbReference type="Proteomes" id="UP000215127">
    <property type="component" value="Chromosome 10"/>
</dbReference>
<feature type="region of interest" description="Disordered" evidence="1">
    <location>
        <begin position="242"/>
        <end position="293"/>
    </location>
</feature>
<evidence type="ECO:0000313" key="3">
    <source>
        <dbReference type="Proteomes" id="UP000215127"/>
    </source>
</evidence>
<feature type="region of interest" description="Disordered" evidence="1">
    <location>
        <begin position="310"/>
        <end position="339"/>
    </location>
</feature>
<protein>
    <submittedName>
        <fullName evidence="2">Uncharacterized protein</fullName>
    </submittedName>
</protein>
<proteinExistence type="predicted"/>
<accession>A0A1X7S4R3</accession>
<dbReference type="EMBL" id="LT853701">
    <property type="protein sequence ID" value="SMQ54664.1"/>
    <property type="molecule type" value="Genomic_DNA"/>
</dbReference>
<gene>
    <name evidence="2" type="ORF">ZT3D7_G9819</name>
</gene>
<organism evidence="2 3">
    <name type="scientific">Zymoseptoria tritici (strain ST99CH_3D7)</name>
    <dbReference type="NCBI Taxonomy" id="1276538"/>
    <lineage>
        <taxon>Eukaryota</taxon>
        <taxon>Fungi</taxon>
        <taxon>Dikarya</taxon>
        <taxon>Ascomycota</taxon>
        <taxon>Pezizomycotina</taxon>
        <taxon>Dothideomycetes</taxon>
        <taxon>Dothideomycetidae</taxon>
        <taxon>Mycosphaerellales</taxon>
        <taxon>Mycosphaerellaceae</taxon>
        <taxon>Zymoseptoria</taxon>
    </lineage>
</organism>
<feature type="compositionally biased region" description="Polar residues" evidence="1">
    <location>
        <begin position="310"/>
        <end position="324"/>
    </location>
</feature>
<reference evidence="2 3" key="1">
    <citation type="submission" date="2016-06" db="EMBL/GenBank/DDBJ databases">
        <authorList>
            <person name="Kjaerup R.B."/>
            <person name="Dalgaard T.S."/>
            <person name="Juul-Madsen H.R."/>
        </authorList>
    </citation>
    <scope>NUCLEOTIDE SEQUENCE [LARGE SCALE GENOMIC DNA]</scope>
</reference>
<evidence type="ECO:0000313" key="2">
    <source>
        <dbReference type="EMBL" id="SMQ54664.1"/>
    </source>
</evidence>
<name>A0A1X7S4R3_ZYMT9</name>
<evidence type="ECO:0000256" key="1">
    <source>
        <dbReference type="SAM" id="MobiDB-lite"/>
    </source>
</evidence>
<dbReference type="AlphaFoldDB" id="A0A1X7S4R3"/>
<keyword evidence="3" id="KW-1185">Reference proteome</keyword>
<sequence length="402" mass="45367">MIADEIHVLLQRADGSEVSEAKYQDHRDTHKEHAGFKLCSTLVAVEPEETIRIKVVLGEHFQWYEADRLLITISTGTLEDPVNAFQTRQIIRSDEIADQDFVFDSLQLYDWHTTDQIPVEFRMPHRTTYFDHSIMADRMGRQMSRLALPGCVMATITRGNGSASGSGRLYSNESIGVNKYLDAAIYDAATVERFCPLQNRDRRTHCFEFKSQTAEPLDERKRRASRMAIDYRTKTLRALCGFGGVPSQRPRKLKRSKLSTTSESTIQRDDLRLNGTNQKLDAKRSKHTSSRCGKGDTLADLSVSFRTKADTNTASGRSGYSCSVSERDQDDDEPGTGIKAERTEIGGINEAQRPFVEARAVTHAAASKAKRKARLLLQLRKVELEKQEVDLQTQLLEFDDTA</sequence>